<evidence type="ECO:0000313" key="3">
    <source>
        <dbReference type="EMBL" id="OQE35504.1"/>
    </source>
</evidence>
<keyword evidence="4" id="KW-1185">Reference proteome</keyword>
<dbReference type="PANTHER" id="PTHR43130">
    <property type="entry name" value="ARAC-FAMILY TRANSCRIPTIONAL REGULATOR"/>
    <property type="match status" value="1"/>
</dbReference>
<dbReference type="Pfam" id="PF01965">
    <property type="entry name" value="DJ-1_PfpI"/>
    <property type="match status" value="1"/>
</dbReference>
<protein>
    <recommendedName>
        <fullName evidence="2">DJ-1/PfpI domain-containing protein</fullName>
    </recommendedName>
</protein>
<dbReference type="STRING" id="36646.A0A1V6UAJ6"/>
<keyword evidence="1" id="KW-1133">Transmembrane helix</keyword>
<keyword evidence="1" id="KW-0812">Transmembrane</keyword>
<evidence type="ECO:0000256" key="1">
    <source>
        <dbReference type="SAM" id="Phobius"/>
    </source>
</evidence>
<organism evidence="3 4">
    <name type="scientific">Penicillium coprophilum</name>
    <dbReference type="NCBI Taxonomy" id="36646"/>
    <lineage>
        <taxon>Eukaryota</taxon>
        <taxon>Fungi</taxon>
        <taxon>Dikarya</taxon>
        <taxon>Ascomycota</taxon>
        <taxon>Pezizomycotina</taxon>
        <taxon>Eurotiomycetes</taxon>
        <taxon>Eurotiomycetidae</taxon>
        <taxon>Eurotiales</taxon>
        <taxon>Aspergillaceae</taxon>
        <taxon>Penicillium</taxon>
    </lineage>
</organism>
<dbReference type="SUPFAM" id="SSF52317">
    <property type="entry name" value="Class I glutamine amidotransferase-like"/>
    <property type="match status" value="1"/>
</dbReference>
<reference evidence="4" key="1">
    <citation type="journal article" date="2017" name="Nat. Microbiol.">
        <title>Global analysis of biosynthetic gene clusters reveals vast potential of secondary metabolite production in Penicillium species.</title>
        <authorList>
            <person name="Nielsen J.C."/>
            <person name="Grijseels S."/>
            <person name="Prigent S."/>
            <person name="Ji B."/>
            <person name="Dainat J."/>
            <person name="Nielsen K.F."/>
            <person name="Frisvad J.C."/>
            <person name="Workman M."/>
            <person name="Nielsen J."/>
        </authorList>
    </citation>
    <scope>NUCLEOTIDE SEQUENCE [LARGE SCALE GENOMIC DNA]</scope>
    <source>
        <strain evidence="4">IBT 31321</strain>
    </source>
</reference>
<dbReference type="InterPro" id="IPR002818">
    <property type="entry name" value="DJ-1/PfpI"/>
</dbReference>
<dbReference type="EMBL" id="MDDG01000013">
    <property type="protein sequence ID" value="OQE35504.1"/>
    <property type="molecule type" value="Genomic_DNA"/>
</dbReference>
<evidence type="ECO:0000259" key="2">
    <source>
        <dbReference type="Pfam" id="PF01965"/>
    </source>
</evidence>
<dbReference type="InterPro" id="IPR029062">
    <property type="entry name" value="Class_I_gatase-like"/>
</dbReference>
<gene>
    <name evidence="3" type="ORF">PENCOP_c013G08422</name>
</gene>
<dbReference type="Gene3D" id="3.40.50.880">
    <property type="match status" value="1"/>
</dbReference>
<accession>A0A1V6UAJ6</accession>
<feature type="transmembrane region" description="Helical" evidence="1">
    <location>
        <begin position="126"/>
        <end position="149"/>
    </location>
</feature>
<comment type="caution">
    <text evidence="3">The sequence shown here is derived from an EMBL/GenBank/DDBJ whole genome shotgun (WGS) entry which is preliminary data.</text>
</comment>
<dbReference type="InterPro" id="IPR052158">
    <property type="entry name" value="INH-QAR"/>
</dbReference>
<name>A0A1V6UAJ6_9EURO</name>
<evidence type="ECO:0000313" key="4">
    <source>
        <dbReference type="Proteomes" id="UP000191500"/>
    </source>
</evidence>
<sequence length="234" mass="25241">MSSASPNKYYKVAVLLFPGADILDFAGPIEVLSHVSHNRNPENPDRMFEITTVASSPAIRAASSLTVHSDLLLPDAVDRISEFHILVVPGGPPPILQPLIENDALELDLIRKFAALPADEPSDPRILMSVCTGAFLLGAAGLLGGMTVTTHHRAVDRLRGICAHHNPLDGPATTVLHTRYFDGGLMEGGVRLLTAGGVSSCLDATYYLVSQLTTHDMAKFISRVMEYAWCELKD</sequence>
<dbReference type="AlphaFoldDB" id="A0A1V6UAJ6"/>
<dbReference type="Proteomes" id="UP000191500">
    <property type="component" value="Unassembled WGS sequence"/>
</dbReference>
<feature type="domain" description="DJ-1/PfpI" evidence="2">
    <location>
        <begin position="11"/>
        <end position="158"/>
    </location>
</feature>
<dbReference type="PANTHER" id="PTHR43130:SF3">
    <property type="entry name" value="HTH-TYPE TRANSCRIPTIONAL REGULATOR RV1931C"/>
    <property type="match status" value="1"/>
</dbReference>
<keyword evidence="1" id="KW-0472">Membrane</keyword>
<proteinExistence type="predicted"/>